<feature type="region of interest" description="Disordered" evidence="1">
    <location>
        <begin position="293"/>
        <end position="312"/>
    </location>
</feature>
<evidence type="ECO:0000256" key="1">
    <source>
        <dbReference type="SAM" id="MobiDB-lite"/>
    </source>
</evidence>
<feature type="region of interest" description="Disordered" evidence="1">
    <location>
        <begin position="416"/>
        <end position="436"/>
    </location>
</feature>
<dbReference type="Gene3D" id="1.20.1260.20">
    <property type="entry name" value="PPE superfamily"/>
    <property type="match status" value="1"/>
</dbReference>
<dbReference type="InterPro" id="IPR041275">
    <property type="entry name" value="EspB_PE"/>
</dbReference>
<reference evidence="4 5" key="1">
    <citation type="submission" date="2015-03" db="EMBL/GenBank/DDBJ databases">
        <authorList>
            <person name="Urmite Genomes"/>
        </authorList>
    </citation>
    <scope>NUCLEOTIDE SEQUENCE [LARGE SCALE GENOMIC DNA]</scope>
    <source>
        <strain evidence="4 5">CSUR P1491</strain>
    </source>
</reference>
<name>A0A0E4GXY7_MYCLN</name>
<dbReference type="InterPro" id="IPR054056">
    <property type="entry name" value="EspB_PPE"/>
</dbReference>
<dbReference type="InterPro" id="IPR038332">
    <property type="entry name" value="PPE_sf"/>
</dbReference>
<dbReference type="AlphaFoldDB" id="A0A0E4GXY7"/>
<dbReference type="OrthoDB" id="4753912at2"/>
<gene>
    <name evidence="4" type="primary">espB_3</name>
    <name evidence="4" type="ORF">BN1232_02280</name>
</gene>
<dbReference type="STRING" id="141349.BN1232_02280"/>
<feature type="domain" description="ESX-1 secretion-associated protein EspB PE" evidence="2">
    <location>
        <begin position="11"/>
        <end position="84"/>
    </location>
</feature>
<evidence type="ECO:0000313" key="4">
    <source>
        <dbReference type="EMBL" id="CQD12039.1"/>
    </source>
</evidence>
<dbReference type="Pfam" id="PF18625">
    <property type="entry name" value="EspB_PE"/>
    <property type="match status" value="1"/>
</dbReference>
<evidence type="ECO:0000313" key="5">
    <source>
        <dbReference type="Proteomes" id="UP000199251"/>
    </source>
</evidence>
<organism evidence="4 5">
    <name type="scientific">Mycobacterium lentiflavum</name>
    <dbReference type="NCBI Taxonomy" id="141349"/>
    <lineage>
        <taxon>Bacteria</taxon>
        <taxon>Bacillati</taxon>
        <taxon>Actinomycetota</taxon>
        <taxon>Actinomycetes</taxon>
        <taxon>Mycobacteriales</taxon>
        <taxon>Mycobacteriaceae</taxon>
        <taxon>Mycobacterium</taxon>
        <taxon>Mycobacterium simiae complex</taxon>
    </lineage>
</organism>
<dbReference type="RefSeq" id="WP_090601432.1">
    <property type="nucleotide sequence ID" value="NZ_CTEE01000001.1"/>
</dbReference>
<feature type="region of interest" description="Disordered" evidence="1">
    <location>
        <begin position="324"/>
        <end position="368"/>
    </location>
</feature>
<proteinExistence type="predicted"/>
<sequence>MMKTLNVEHAELIARADELDAPIPGVPADNGHAPCALELATRAAQQLAFSADNMRLYLAAGEREHARLAQSLRNAAKAYEDLDELAADALDNDAPVAAAAPAHAEPDDAEPAMLASTVSLRDLDPIPYYPVKEAAKALMQGDQGRSLLDFADEWAAYLRTLSQASFRFRPFTDWDSEASDAVERHFDLDRNWLDHMARLCGQLSTQARNLVAAHRWAVSEHPTLEKLRQVDERWISNQSVPGWERVGKPALLRVYAQYQAKSEAVLAEYEQRVELGPVNPPRPPVACKIDVPSAPDLRPGPGLEPLPLPDGGLPSFGGAMPVLPSGGMPSMPTDSTRKDAPTNLKAAPGLPKGASVKPASAGAGGAGLPAMPKMPLQLAQDSSAVSRLGATAGGGVPIPAAYAALNKGGGMGMPMGAAPAGQGQDGVKAKRVQHGDESIYTEDRAWTEGVIGRRRAS</sequence>
<dbReference type="Pfam" id="PF21856">
    <property type="entry name" value="EspB_PPE"/>
    <property type="match status" value="1"/>
</dbReference>
<evidence type="ECO:0000259" key="3">
    <source>
        <dbReference type="Pfam" id="PF21856"/>
    </source>
</evidence>
<dbReference type="Proteomes" id="UP000199251">
    <property type="component" value="Unassembled WGS sequence"/>
</dbReference>
<protein>
    <submittedName>
        <fullName evidence="4">ESX-1 secreted protein, EspB</fullName>
    </submittedName>
</protein>
<dbReference type="EMBL" id="CTEE01000001">
    <property type="protein sequence ID" value="CQD12039.1"/>
    <property type="molecule type" value="Genomic_DNA"/>
</dbReference>
<accession>A0A0E4GXY7</accession>
<feature type="domain" description="ESX-1 secretion-associated protein EspB PPE" evidence="3">
    <location>
        <begin position="128"/>
        <end position="286"/>
    </location>
</feature>
<evidence type="ECO:0000259" key="2">
    <source>
        <dbReference type="Pfam" id="PF18625"/>
    </source>
</evidence>